<evidence type="ECO:0000256" key="2">
    <source>
        <dbReference type="ARBA" id="ARBA00022679"/>
    </source>
</evidence>
<reference evidence="4 5" key="1">
    <citation type="journal article" date="2022" name="Syst. Appl. Microbiol.">
        <title>Natronocalculus amylovorans gen. nov., sp. nov., and Natranaeroarchaeum aerophilus sp. nov., dominant culturable amylolytic natronoarchaea from hypersaline soda lakes in southwestern Siberia.</title>
        <authorList>
            <person name="Sorokin D.Y."/>
            <person name="Elcheninov A.G."/>
            <person name="Khizhniak T.V."/>
            <person name="Koenen M."/>
            <person name="Bale N.J."/>
            <person name="Damste J.S.S."/>
            <person name="Kublanov I.V."/>
        </authorList>
    </citation>
    <scope>NUCLEOTIDE SEQUENCE [LARGE SCALE GENOMIC DNA]</scope>
    <source>
        <strain evidence="4 5">AArc-St1-1</strain>
    </source>
</reference>
<proteinExistence type="predicted"/>
<dbReference type="PANTHER" id="PTHR13069:SF21">
    <property type="entry name" value="ALKYLATED DNA REPAIR PROTEIN ALKB HOMOLOG 8"/>
    <property type="match status" value="1"/>
</dbReference>
<dbReference type="Gene3D" id="3.40.50.150">
    <property type="entry name" value="Vaccinia Virus protein VP39"/>
    <property type="match status" value="1"/>
</dbReference>
<keyword evidence="2" id="KW-0808">Transferase</keyword>
<protein>
    <submittedName>
        <fullName evidence="4">Class I SAM-dependent methyltransferase</fullName>
    </submittedName>
</protein>
<keyword evidence="1 4" id="KW-0489">Methyltransferase</keyword>
<sequence>MDRSTADVRDTYDEIASHFAKTREYAWPEIEEFLSDRTGSVGLDLGCGNGRHAEALTAHVDRVLGVDVSRGLLETARDRRRERGFDVELVQGDASRLPLTTSAVDLAVYVATLHHVPTRTDRVASLDELARVLAPDGRALVSAWSTAHDTFDADEGFDTTVEWTLPGGEAVDRFYHIYDPEEFRADLDRSALDPLDVFLSSGNCYAVVGPKGKRP</sequence>
<dbReference type="InterPro" id="IPR013216">
    <property type="entry name" value="Methyltransf_11"/>
</dbReference>
<dbReference type="PANTHER" id="PTHR13069">
    <property type="entry name" value="ALKYLATED DNA REPAIR PROTEIN ALKB HOMOLOG 8"/>
    <property type="match status" value="1"/>
</dbReference>
<dbReference type="SUPFAM" id="SSF53335">
    <property type="entry name" value="S-adenosyl-L-methionine-dependent methyltransferases"/>
    <property type="match status" value="1"/>
</dbReference>
<dbReference type="InterPro" id="IPR051422">
    <property type="entry name" value="AlkB_tRNA_MeTrf/Diox"/>
</dbReference>
<dbReference type="GO" id="GO:0006400">
    <property type="term" value="P:tRNA modification"/>
    <property type="evidence" value="ECO:0007669"/>
    <property type="project" value="UniProtKB-ARBA"/>
</dbReference>
<keyword evidence="5" id="KW-1185">Reference proteome</keyword>
<dbReference type="CDD" id="cd02440">
    <property type="entry name" value="AdoMet_MTases"/>
    <property type="match status" value="1"/>
</dbReference>
<feature type="domain" description="Methyltransferase type 11" evidence="3">
    <location>
        <begin position="43"/>
        <end position="140"/>
    </location>
</feature>
<accession>A0AAE3FRI7</accession>
<comment type="caution">
    <text evidence="4">The sequence shown here is derived from an EMBL/GenBank/DDBJ whole genome shotgun (WGS) entry which is preliminary data.</text>
</comment>
<dbReference type="AlphaFoldDB" id="A0AAE3FRI7"/>
<evidence type="ECO:0000256" key="1">
    <source>
        <dbReference type="ARBA" id="ARBA00022603"/>
    </source>
</evidence>
<name>A0AAE3FRI7_9EURY</name>
<dbReference type="GO" id="GO:0008175">
    <property type="term" value="F:tRNA methyltransferase activity"/>
    <property type="evidence" value="ECO:0007669"/>
    <property type="project" value="UniProtKB-ARBA"/>
</dbReference>
<organism evidence="4 5">
    <name type="scientific">Natranaeroarchaeum aerophilus</name>
    <dbReference type="NCBI Taxonomy" id="2917711"/>
    <lineage>
        <taxon>Archaea</taxon>
        <taxon>Methanobacteriati</taxon>
        <taxon>Methanobacteriota</taxon>
        <taxon>Stenosarchaea group</taxon>
        <taxon>Halobacteria</taxon>
        <taxon>Halobacteriales</taxon>
        <taxon>Natronoarchaeaceae</taxon>
        <taxon>Natranaeroarchaeum</taxon>
    </lineage>
</organism>
<gene>
    <name evidence="4" type="ORF">AArcSt11_08885</name>
</gene>
<evidence type="ECO:0000313" key="5">
    <source>
        <dbReference type="Proteomes" id="UP001202674"/>
    </source>
</evidence>
<dbReference type="EMBL" id="JAKRVY010000004">
    <property type="protein sequence ID" value="MCL9813765.1"/>
    <property type="molecule type" value="Genomic_DNA"/>
</dbReference>
<dbReference type="GO" id="GO:0032259">
    <property type="term" value="P:methylation"/>
    <property type="evidence" value="ECO:0007669"/>
    <property type="project" value="UniProtKB-KW"/>
</dbReference>
<dbReference type="GO" id="GO:0008757">
    <property type="term" value="F:S-adenosylmethionine-dependent methyltransferase activity"/>
    <property type="evidence" value="ECO:0007669"/>
    <property type="project" value="InterPro"/>
</dbReference>
<dbReference type="Pfam" id="PF08241">
    <property type="entry name" value="Methyltransf_11"/>
    <property type="match status" value="1"/>
</dbReference>
<dbReference type="RefSeq" id="WP_250596411.1">
    <property type="nucleotide sequence ID" value="NZ_JAKRVY010000004.1"/>
</dbReference>
<dbReference type="Proteomes" id="UP001202674">
    <property type="component" value="Unassembled WGS sequence"/>
</dbReference>
<evidence type="ECO:0000259" key="3">
    <source>
        <dbReference type="Pfam" id="PF08241"/>
    </source>
</evidence>
<dbReference type="InterPro" id="IPR029063">
    <property type="entry name" value="SAM-dependent_MTases_sf"/>
</dbReference>
<evidence type="ECO:0000313" key="4">
    <source>
        <dbReference type="EMBL" id="MCL9813765.1"/>
    </source>
</evidence>